<keyword evidence="3" id="KW-1185">Reference proteome</keyword>
<name>A0AAE0D6D2_COLKA</name>
<comment type="caution">
    <text evidence="2">The sequence shown here is derived from an EMBL/GenBank/DDBJ whole genome shotgun (WGS) entry which is preliminary data.</text>
</comment>
<organism evidence="2 3">
    <name type="scientific">Colletotrichum kahawae</name>
    <name type="common">Coffee berry disease fungus</name>
    <dbReference type="NCBI Taxonomy" id="34407"/>
    <lineage>
        <taxon>Eukaryota</taxon>
        <taxon>Fungi</taxon>
        <taxon>Dikarya</taxon>
        <taxon>Ascomycota</taxon>
        <taxon>Pezizomycotina</taxon>
        <taxon>Sordariomycetes</taxon>
        <taxon>Hypocreomycetidae</taxon>
        <taxon>Glomerellales</taxon>
        <taxon>Glomerellaceae</taxon>
        <taxon>Colletotrichum</taxon>
        <taxon>Colletotrichum gloeosporioides species complex</taxon>
    </lineage>
</organism>
<dbReference type="Proteomes" id="UP001281614">
    <property type="component" value="Unassembled WGS sequence"/>
</dbReference>
<sequence length="239" mass="25845">MQNQGDTADKNLTEAPPTTNTPTTRIHIAGHTWELNIRHPAVVRLIHTAFGLNSFETASISLELVSIRTQRGTDPSLPHSAEEHGCQTVGMPCPLGPTFHGSLRWRPTTGLNGDSHRSQPADVVSQHPGTPDLDDPTPVDWFGIAPQTTLNRDVHLVQSTDASDPSSNSCNDSLFRRIPARHESRSQGGEMPACYGATNRQDPGLGHVTMPMSAPPSHFPLAVIDPRLEPPISIFGEAL</sequence>
<reference evidence="2" key="1">
    <citation type="submission" date="2023-02" db="EMBL/GenBank/DDBJ databases">
        <title>Colletotrichum kahawae CIFC_Que2 genome sequencing and assembly.</title>
        <authorList>
            <person name="Baroncelli R."/>
        </authorList>
    </citation>
    <scope>NUCLEOTIDE SEQUENCE</scope>
    <source>
        <strain evidence="2">CIFC_Que2</strain>
    </source>
</reference>
<dbReference type="AlphaFoldDB" id="A0AAE0D6D2"/>
<evidence type="ECO:0000313" key="3">
    <source>
        <dbReference type="Proteomes" id="UP001281614"/>
    </source>
</evidence>
<feature type="region of interest" description="Disordered" evidence="1">
    <location>
        <begin position="1"/>
        <end position="24"/>
    </location>
</feature>
<gene>
    <name evidence="2" type="ORF">CKAH01_06087</name>
</gene>
<evidence type="ECO:0000313" key="2">
    <source>
        <dbReference type="EMBL" id="KAK2754149.1"/>
    </source>
</evidence>
<accession>A0AAE0D6D2</accession>
<proteinExistence type="predicted"/>
<dbReference type="EMBL" id="VYYT01000234">
    <property type="protein sequence ID" value="KAK2754149.1"/>
    <property type="molecule type" value="Genomic_DNA"/>
</dbReference>
<protein>
    <submittedName>
        <fullName evidence="2">Uncharacterized protein</fullName>
    </submittedName>
</protein>
<feature type="region of interest" description="Disordered" evidence="1">
    <location>
        <begin position="105"/>
        <end position="137"/>
    </location>
</feature>
<evidence type="ECO:0000256" key="1">
    <source>
        <dbReference type="SAM" id="MobiDB-lite"/>
    </source>
</evidence>